<dbReference type="Proteomes" id="UP001500133">
    <property type="component" value="Unassembled WGS sequence"/>
</dbReference>
<dbReference type="EMBL" id="BAAAZT010000077">
    <property type="protein sequence ID" value="GAA3911127.1"/>
    <property type="molecule type" value="Genomic_DNA"/>
</dbReference>
<proteinExistence type="inferred from homology"/>
<dbReference type="InterPro" id="IPR036249">
    <property type="entry name" value="Thioredoxin-like_sf"/>
</dbReference>
<evidence type="ECO:0000313" key="3">
    <source>
        <dbReference type="EMBL" id="GAA3911127.1"/>
    </source>
</evidence>
<dbReference type="RefSeq" id="WP_344705085.1">
    <property type="nucleotide sequence ID" value="NZ_BAAAZT010000077.1"/>
</dbReference>
<organism evidence="3 4">
    <name type="scientific">Halomonas cibimaris</name>
    <dbReference type="NCBI Taxonomy" id="657012"/>
    <lineage>
        <taxon>Bacteria</taxon>
        <taxon>Pseudomonadati</taxon>
        <taxon>Pseudomonadota</taxon>
        <taxon>Gammaproteobacteria</taxon>
        <taxon>Oceanospirillales</taxon>
        <taxon>Halomonadaceae</taxon>
        <taxon>Halomonas</taxon>
    </lineage>
</organism>
<name>A0ABP7M007_9GAMM</name>
<comment type="similarity">
    <text evidence="1 2">Belongs to the ArsC family.</text>
</comment>
<dbReference type="InterPro" id="IPR006660">
    <property type="entry name" value="Arsenate_reductase-like"/>
</dbReference>
<dbReference type="SUPFAM" id="SSF52833">
    <property type="entry name" value="Thioredoxin-like"/>
    <property type="match status" value="1"/>
</dbReference>
<gene>
    <name evidence="3" type="ORF">GCM10022228_22970</name>
</gene>
<keyword evidence="4" id="KW-1185">Reference proteome</keyword>
<comment type="caution">
    <text evidence="3">The sequence shown here is derived from an EMBL/GenBank/DDBJ whole genome shotgun (WGS) entry which is preliminary data.</text>
</comment>
<dbReference type="PANTHER" id="PTHR30041">
    <property type="entry name" value="ARSENATE REDUCTASE"/>
    <property type="match status" value="1"/>
</dbReference>
<evidence type="ECO:0000256" key="1">
    <source>
        <dbReference type="ARBA" id="ARBA00007198"/>
    </source>
</evidence>
<dbReference type="PANTHER" id="PTHR30041:SF8">
    <property type="entry name" value="PROTEIN YFFB"/>
    <property type="match status" value="1"/>
</dbReference>
<dbReference type="Gene3D" id="3.40.30.10">
    <property type="entry name" value="Glutaredoxin"/>
    <property type="match status" value="1"/>
</dbReference>
<reference evidence="4" key="1">
    <citation type="journal article" date="2019" name="Int. J. Syst. Evol. Microbiol.">
        <title>The Global Catalogue of Microorganisms (GCM) 10K type strain sequencing project: providing services to taxonomists for standard genome sequencing and annotation.</title>
        <authorList>
            <consortium name="The Broad Institute Genomics Platform"/>
            <consortium name="The Broad Institute Genome Sequencing Center for Infectious Disease"/>
            <person name="Wu L."/>
            <person name="Ma J."/>
        </authorList>
    </citation>
    <scope>NUCLEOTIDE SEQUENCE [LARGE SCALE GENOMIC DNA]</scope>
    <source>
        <strain evidence="4">JCM 16914</strain>
    </source>
</reference>
<evidence type="ECO:0000313" key="4">
    <source>
        <dbReference type="Proteomes" id="UP001500133"/>
    </source>
</evidence>
<dbReference type="PROSITE" id="PS51353">
    <property type="entry name" value="ARSC"/>
    <property type="match status" value="1"/>
</dbReference>
<sequence>MLTLYTITTCDTCRKARRALDAQGTEYRLHDLRRDGVPQALIDTLLAERGAAGAANKRSKTWRELDDADKRAFAADAPDTARARALLAEHPTLLKRPLLTAADGILLATGYRDGDYADLGTL</sequence>
<protein>
    <submittedName>
        <fullName evidence="3">ArsC family reductase</fullName>
    </submittedName>
</protein>
<dbReference type="Pfam" id="PF03960">
    <property type="entry name" value="ArsC"/>
    <property type="match status" value="1"/>
</dbReference>
<evidence type="ECO:0000256" key="2">
    <source>
        <dbReference type="PROSITE-ProRule" id="PRU01282"/>
    </source>
</evidence>
<accession>A0ABP7M007</accession>